<proteinExistence type="predicted"/>
<dbReference type="EMBL" id="FPBO01000040">
    <property type="protein sequence ID" value="SFV13829.1"/>
    <property type="molecule type" value="Genomic_DNA"/>
</dbReference>
<protein>
    <submittedName>
        <fullName evidence="1">Uncharacterized protein</fullName>
    </submittedName>
</protein>
<accession>A0A1I7LVZ6</accession>
<gene>
    <name evidence="1" type="ORF">SAMN05216552_104019</name>
</gene>
<evidence type="ECO:0000313" key="1">
    <source>
        <dbReference type="EMBL" id="SFV13829.1"/>
    </source>
</evidence>
<name>A0A1I7LVZ6_9BURK</name>
<evidence type="ECO:0000313" key="2">
    <source>
        <dbReference type="Proteomes" id="UP000199391"/>
    </source>
</evidence>
<dbReference type="Proteomes" id="UP000199391">
    <property type="component" value="Unassembled WGS sequence"/>
</dbReference>
<dbReference type="AlphaFoldDB" id="A0A1I7LVZ6"/>
<organism evidence="1 2">
    <name type="scientific">Pseudoduganella namucuonensis</name>
    <dbReference type="NCBI Taxonomy" id="1035707"/>
    <lineage>
        <taxon>Bacteria</taxon>
        <taxon>Pseudomonadati</taxon>
        <taxon>Pseudomonadota</taxon>
        <taxon>Betaproteobacteria</taxon>
        <taxon>Burkholderiales</taxon>
        <taxon>Oxalobacteraceae</taxon>
        <taxon>Telluria group</taxon>
        <taxon>Pseudoduganella</taxon>
    </lineage>
</organism>
<sequence length="37" mass="3985">MINPLKAVTNVLNQTTDLVKAGKNLAHEVCPHTDIKG</sequence>
<reference evidence="2" key="1">
    <citation type="submission" date="2016-10" db="EMBL/GenBank/DDBJ databases">
        <authorList>
            <person name="Varghese N."/>
            <person name="Submissions S."/>
        </authorList>
    </citation>
    <scope>NUCLEOTIDE SEQUENCE [LARGE SCALE GENOMIC DNA]</scope>
    <source>
        <strain evidence="2">CGMCC 1.11014</strain>
    </source>
</reference>
<keyword evidence="2" id="KW-1185">Reference proteome</keyword>